<evidence type="ECO:0000313" key="2">
    <source>
        <dbReference type="EMBL" id="DAE02871.1"/>
    </source>
</evidence>
<name>A0A8S5P6U4_9CAUD</name>
<accession>A0A8S5P6U4</accession>
<dbReference type="EMBL" id="BK015354">
    <property type="protein sequence ID" value="DAE02871.1"/>
    <property type="molecule type" value="Genomic_DNA"/>
</dbReference>
<sequence>MERTCMIEARKQLDVDLVAMARVCRCSWRLLEMLEQDTREVTVPGIAQRIADAYGLDAEQYELLLPVNRRPHSPEYDPDKYTDNGTYF</sequence>
<proteinExistence type="predicted"/>
<protein>
    <submittedName>
        <fullName evidence="2">Helix-turn-helix protein</fullName>
    </submittedName>
</protein>
<feature type="compositionally biased region" description="Basic and acidic residues" evidence="1">
    <location>
        <begin position="72"/>
        <end position="82"/>
    </location>
</feature>
<feature type="region of interest" description="Disordered" evidence="1">
    <location>
        <begin position="69"/>
        <end position="88"/>
    </location>
</feature>
<reference evidence="2" key="1">
    <citation type="journal article" date="2021" name="Proc. Natl. Acad. Sci. U.S.A.">
        <title>A Catalog of Tens of Thousands of Viruses from Human Metagenomes Reveals Hidden Associations with Chronic Diseases.</title>
        <authorList>
            <person name="Tisza M.J."/>
            <person name="Buck C.B."/>
        </authorList>
    </citation>
    <scope>NUCLEOTIDE SEQUENCE</scope>
    <source>
        <strain evidence="2">Ctrvp54</strain>
    </source>
</reference>
<evidence type="ECO:0000256" key="1">
    <source>
        <dbReference type="SAM" id="MobiDB-lite"/>
    </source>
</evidence>
<organism evidence="2">
    <name type="scientific">Siphoviridae sp. ctrvp54</name>
    <dbReference type="NCBI Taxonomy" id="2825690"/>
    <lineage>
        <taxon>Viruses</taxon>
        <taxon>Duplodnaviria</taxon>
        <taxon>Heunggongvirae</taxon>
        <taxon>Uroviricota</taxon>
        <taxon>Caudoviricetes</taxon>
    </lineage>
</organism>